<name>A0ACC2FER6_DALPE</name>
<evidence type="ECO:0000313" key="2">
    <source>
        <dbReference type="Proteomes" id="UP001157502"/>
    </source>
</evidence>
<keyword evidence="2" id="KW-1185">Reference proteome</keyword>
<sequence length="402" mass="44697">MEMILAFFILPGVLCATWHVEYKPNQVCASKGSSVVIPCTFAYPPTNLLEKVMWSRGRAHFYNGPFIYDNSTALLANKNSKFEYVGDTRQNCDLKINHVELTDSGEYAFRFITNNNGKWSGTIGTNVRVSDTIVSVTRHKENETIKEGITVNLTCTNNCTSEVTWFKNGEPRGERFSTLFFRDISIQDSGNYLCAPQHHITPLSNTFRMNVEYGPRNTSVSVGPALEITRGGNVTLTCSSNANPTVDTFLWCKMDGPHCRKKGTQAKLQLNDVNTDHSGEYICTVSNKHGSQNSTVFTLKVNANAMVPAVTMWCLPVLVTVSTLSMILVCILLTVVWYLVVNRKKNAEPKPGTTGDSMIAYVGLTGPMSDCNHSAEEPPHKDPDEVTYTTVNINRKHNINMK</sequence>
<dbReference type="Proteomes" id="UP001157502">
    <property type="component" value="Chromosome 29"/>
</dbReference>
<comment type="caution">
    <text evidence="1">The sequence shown here is derived from an EMBL/GenBank/DDBJ whole genome shotgun (WGS) entry which is preliminary data.</text>
</comment>
<protein>
    <submittedName>
        <fullName evidence="1">Uncharacterized protein</fullName>
    </submittedName>
</protein>
<organism evidence="1 2">
    <name type="scientific">Dallia pectoralis</name>
    <name type="common">Alaska blackfish</name>
    <dbReference type="NCBI Taxonomy" id="75939"/>
    <lineage>
        <taxon>Eukaryota</taxon>
        <taxon>Metazoa</taxon>
        <taxon>Chordata</taxon>
        <taxon>Craniata</taxon>
        <taxon>Vertebrata</taxon>
        <taxon>Euteleostomi</taxon>
        <taxon>Actinopterygii</taxon>
        <taxon>Neopterygii</taxon>
        <taxon>Teleostei</taxon>
        <taxon>Protacanthopterygii</taxon>
        <taxon>Esociformes</taxon>
        <taxon>Umbridae</taxon>
        <taxon>Dallia</taxon>
    </lineage>
</organism>
<reference evidence="1" key="1">
    <citation type="submission" date="2021-05" db="EMBL/GenBank/DDBJ databases">
        <authorList>
            <person name="Pan Q."/>
            <person name="Jouanno E."/>
            <person name="Zahm M."/>
            <person name="Klopp C."/>
            <person name="Cabau C."/>
            <person name="Louis A."/>
            <person name="Berthelot C."/>
            <person name="Parey E."/>
            <person name="Roest Crollius H."/>
            <person name="Montfort J."/>
            <person name="Robinson-Rechavi M."/>
            <person name="Bouchez O."/>
            <person name="Lampietro C."/>
            <person name="Lopez Roques C."/>
            <person name="Donnadieu C."/>
            <person name="Postlethwait J."/>
            <person name="Bobe J."/>
            <person name="Dillon D."/>
            <person name="Chandos A."/>
            <person name="von Hippel F."/>
            <person name="Guiguen Y."/>
        </authorList>
    </citation>
    <scope>NUCLEOTIDE SEQUENCE</scope>
    <source>
        <strain evidence="1">YG-Jan2019</strain>
    </source>
</reference>
<proteinExistence type="predicted"/>
<evidence type="ECO:0000313" key="1">
    <source>
        <dbReference type="EMBL" id="KAJ7989845.1"/>
    </source>
</evidence>
<gene>
    <name evidence="1" type="ORF">DPEC_G00308710</name>
</gene>
<accession>A0ACC2FER6</accession>
<dbReference type="EMBL" id="CM055756">
    <property type="protein sequence ID" value="KAJ7989845.1"/>
    <property type="molecule type" value="Genomic_DNA"/>
</dbReference>